<keyword evidence="5" id="KW-0274">FAD</keyword>
<dbReference type="InterPro" id="IPR001433">
    <property type="entry name" value="OxRdtase_FAD/NAD-bd"/>
</dbReference>
<dbReference type="SUPFAM" id="SSF63380">
    <property type="entry name" value="Riboflavin synthase domain-like"/>
    <property type="match status" value="1"/>
</dbReference>
<dbReference type="PANTHER" id="PTHR19384">
    <property type="entry name" value="NITRIC OXIDE SYNTHASE-RELATED"/>
    <property type="match status" value="1"/>
</dbReference>
<dbReference type="PROSITE" id="PS51384">
    <property type="entry name" value="FAD_FR"/>
    <property type="match status" value="1"/>
</dbReference>
<keyword evidence="7" id="KW-0560">Oxidoreductase</keyword>
<dbReference type="Gene3D" id="2.40.30.10">
    <property type="entry name" value="Translation factors"/>
    <property type="match status" value="1"/>
</dbReference>
<dbReference type="Proteomes" id="UP001217089">
    <property type="component" value="Unassembled WGS sequence"/>
</dbReference>
<feature type="domain" description="FAD-binding FR-type" evidence="10">
    <location>
        <begin position="210"/>
        <end position="463"/>
    </location>
</feature>
<gene>
    <name evidence="11" type="ORF">KUTeg_010668</name>
</gene>
<dbReference type="SUPFAM" id="SSF52343">
    <property type="entry name" value="Ferredoxin reductase-like, C-terminal NADP-linked domain"/>
    <property type="match status" value="2"/>
</dbReference>
<comment type="caution">
    <text evidence="11">The sequence shown here is derived from an EMBL/GenBank/DDBJ whole genome shotgun (WGS) entry which is preliminary data.</text>
</comment>
<dbReference type="SUPFAM" id="SSF52218">
    <property type="entry name" value="Flavoproteins"/>
    <property type="match status" value="1"/>
</dbReference>
<evidence type="ECO:0000256" key="8">
    <source>
        <dbReference type="SAM" id="MobiDB-lite"/>
    </source>
</evidence>
<evidence type="ECO:0000256" key="5">
    <source>
        <dbReference type="ARBA" id="ARBA00022827"/>
    </source>
</evidence>
<dbReference type="EMBL" id="JARBDR010000492">
    <property type="protein sequence ID" value="KAJ8311787.1"/>
    <property type="molecule type" value="Genomic_DNA"/>
</dbReference>
<proteinExistence type="predicted"/>
<dbReference type="PANTHER" id="PTHR19384:SF128">
    <property type="entry name" value="NADPH OXIDOREDUCTASE A"/>
    <property type="match status" value="1"/>
</dbReference>
<evidence type="ECO:0000313" key="12">
    <source>
        <dbReference type="Proteomes" id="UP001217089"/>
    </source>
</evidence>
<name>A0ABQ9F7F0_TEGGR</name>
<dbReference type="InterPro" id="IPR001709">
    <property type="entry name" value="Flavoprot_Pyr_Nucl_cyt_Rdtase"/>
</dbReference>
<feature type="region of interest" description="Disordered" evidence="8">
    <location>
        <begin position="1"/>
        <end position="26"/>
    </location>
</feature>
<dbReference type="InterPro" id="IPR017938">
    <property type="entry name" value="Riboflavin_synthase-like_b-brl"/>
</dbReference>
<dbReference type="Gene3D" id="1.20.990.10">
    <property type="entry name" value="NADPH-cytochrome p450 Reductase, Chain A, domain 3"/>
    <property type="match status" value="1"/>
</dbReference>
<protein>
    <recommendedName>
        <fullName evidence="13">NADPH-dependent diflavin oxidoreductase 1</fullName>
    </recommendedName>
</protein>
<evidence type="ECO:0000256" key="3">
    <source>
        <dbReference type="ARBA" id="ARBA00022630"/>
    </source>
</evidence>
<dbReference type="InterPro" id="IPR001094">
    <property type="entry name" value="Flavdoxin-like"/>
</dbReference>
<dbReference type="Pfam" id="PF00258">
    <property type="entry name" value="Flavodoxin_1"/>
    <property type="match status" value="1"/>
</dbReference>
<feature type="domain" description="Flavodoxin-like" evidence="9">
    <location>
        <begin position="36"/>
        <end position="180"/>
    </location>
</feature>
<evidence type="ECO:0000256" key="4">
    <source>
        <dbReference type="ARBA" id="ARBA00022643"/>
    </source>
</evidence>
<comment type="cofactor">
    <cofactor evidence="2">
        <name>FAD</name>
        <dbReference type="ChEBI" id="CHEBI:57692"/>
    </cofactor>
</comment>
<evidence type="ECO:0000313" key="11">
    <source>
        <dbReference type="EMBL" id="KAJ8311787.1"/>
    </source>
</evidence>
<dbReference type="Gene3D" id="3.40.50.360">
    <property type="match status" value="1"/>
</dbReference>
<dbReference type="Pfam" id="PF00667">
    <property type="entry name" value="FAD_binding_1"/>
    <property type="match status" value="1"/>
</dbReference>
<dbReference type="InterPro" id="IPR003097">
    <property type="entry name" value="CysJ-like_FAD-binding"/>
</dbReference>
<reference evidence="11 12" key="1">
    <citation type="submission" date="2022-12" db="EMBL/GenBank/DDBJ databases">
        <title>Chromosome-level genome of Tegillarca granosa.</title>
        <authorList>
            <person name="Kim J."/>
        </authorList>
    </citation>
    <scope>NUCLEOTIDE SEQUENCE [LARGE SCALE GENOMIC DNA]</scope>
    <source>
        <strain evidence="11">Teg-2019</strain>
        <tissue evidence="11">Adductor muscle</tissue>
    </source>
</reference>
<keyword evidence="12" id="KW-1185">Reference proteome</keyword>
<dbReference type="PRINTS" id="PR00371">
    <property type="entry name" value="FPNCR"/>
</dbReference>
<evidence type="ECO:0000256" key="6">
    <source>
        <dbReference type="ARBA" id="ARBA00022857"/>
    </source>
</evidence>
<dbReference type="InterPro" id="IPR039261">
    <property type="entry name" value="FNR_nucleotide-bd"/>
</dbReference>
<dbReference type="PRINTS" id="PR00369">
    <property type="entry name" value="FLAVODOXIN"/>
</dbReference>
<keyword evidence="4" id="KW-0288">FMN</keyword>
<dbReference type="InterPro" id="IPR017927">
    <property type="entry name" value="FAD-bd_FR_type"/>
</dbReference>
<keyword evidence="6" id="KW-0521">NADP</keyword>
<evidence type="ECO:0000256" key="7">
    <source>
        <dbReference type="ARBA" id="ARBA00023002"/>
    </source>
</evidence>
<dbReference type="InterPro" id="IPR008254">
    <property type="entry name" value="Flavodoxin/NO_synth"/>
</dbReference>
<feature type="compositionally biased region" description="Polar residues" evidence="8">
    <location>
        <begin position="1"/>
        <end position="22"/>
    </location>
</feature>
<comment type="cofactor">
    <cofactor evidence="1">
        <name>FMN</name>
        <dbReference type="ChEBI" id="CHEBI:58210"/>
    </cofactor>
</comment>
<dbReference type="InterPro" id="IPR023173">
    <property type="entry name" value="NADPH_Cyt_P450_Rdtase_alpha"/>
</dbReference>
<dbReference type="PROSITE" id="PS50902">
    <property type="entry name" value="FLAVODOXIN_LIKE"/>
    <property type="match status" value="1"/>
</dbReference>
<evidence type="ECO:0000259" key="9">
    <source>
        <dbReference type="PROSITE" id="PS50902"/>
    </source>
</evidence>
<sequence>MLRSPNTSESSNVTTQKTTGTSDKYKPSYTVEGRQILIVYGTEYGFSEEVSRKLFDRLSDIEIGKDESRFQPRMVNAKDYTCIDWEQEQICLIIISTSGDGVPPTDAREFCEFLTTTDTSLKHICYSVLALGDTNYPQFCKTGKQVDQRMSELLASCITDRSDVDMEDWSVINRWMDKVVQYLSEQSSIETRMDYLDLSSLDDDSIPSRHNPFMAVLKVKKPLTFQTSEDDKETIHCEFDITDSGLSWTSGDALGIYPENNPSHVENILKMLEFDGTEKINTPVWAYKPYSDTGDIDLYTAILKFYDLKCIKIDLLQLLCDIVTEEREKTELQQLLQQGVCSIIIYLYFYKTTDFKTSKSNSFLYEYINEREVRDVLENFNSFVIKTPKQFVSCLKQLQPRYYSISSSPIVDNNTVCVTAAVVRYKLLGQPREGVTTTYLQDRLEVRDRCPVFMSRNPDFRLPSNNNVPVILIGPGTGIAPFRAFIQEKEKQENPGPVYLYFGCRHRNKDFLYKEELGKVLPWKQLLLNDYENANTILVVFSLTQRQNKTIHVSCKCTLPAWKRYFILLPINIQKLEKWEQNGLISLKVAFSRDQSQKVYVQDLLLKDSKLLWQLIDQILQYSSVNSMQIDSILYIFTPKDNTV</sequence>
<accession>A0ABQ9F7F0</accession>
<evidence type="ECO:0000259" key="10">
    <source>
        <dbReference type="PROSITE" id="PS51384"/>
    </source>
</evidence>
<dbReference type="InterPro" id="IPR029039">
    <property type="entry name" value="Flavoprotein-like_sf"/>
</dbReference>
<evidence type="ECO:0008006" key="13">
    <source>
        <dbReference type="Google" id="ProtNLM"/>
    </source>
</evidence>
<organism evidence="11 12">
    <name type="scientific">Tegillarca granosa</name>
    <name type="common">Malaysian cockle</name>
    <name type="synonym">Anadara granosa</name>
    <dbReference type="NCBI Taxonomy" id="220873"/>
    <lineage>
        <taxon>Eukaryota</taxon>
        <taxon>Metazoa</taxon>
        <taxon>Spiralia</taxon>
        <taxon>Lophotrochozoa</taxon>
        <taxon>Mollusca</taxon>
        <taxon>Bivalvia</taxon>
        <taxon>Autobranchia</taxon>
        <taxon>Pteriomorphia</taxon>
        <taxon>Arcoida</taxon>
        <taxon>Arcoidea</taxon>
        <taxon>Arcidae</taxon>
        <taxon>Tegillarca</taxon>
    </lineage>
</organism>
<evidence type="ECO:0000256" key="1">
    <source>
        <dbReference type="ARBA" id="ARBA00001917"/>
    </source>
</evidence>
<dbReference type="Gene3D" id="3.40.50.80">
    <property type="entry name" value="Nucleotide-binding domain of ferredoxin-NADP reductase (FNR) module"/>
    <property type="match status" value="1"/>
</dbReference>
<keyword evidence="3" id="KW-0285">Flavoprotein</keyword>
<dbReference type="Pfam" id="PF00175">
    <property type="entry name" value="NAD_binding_1"/>
    <property type="match status" value="1"/>
</dbReference>
<evidence type="ECO:0000256" key="2">
    <source>
        <dbReference type="ARBA" id="ARBA00001974"/>
    </source>
</evidence>